<keyword evidence="2" id="KW-1185">Reference proteome</keyword>
<name>A0A834Y596_TETSI</name>
<comment type="caution">
    <text evidence="1">The sequence shown here is derived from an EMBL/GenBank/DDBJ whole genome shotgun (WGS) entry which is preliminary data.</text>
</comment>
<evidence type="ECO:0000313" key="2">
    <source>
        <dbReference type="Proteomes" id="UP000655225"/>
    </source>
</evidence>
<sequence>MFNQQQKLDEVLFFGVLRPAIGIYGNKTVDLARSASGVLGLQMYRLEKFSVSLLLLLLWELKKCKFFKSMGVDHAVDLSKGSIIESVKEFLKARKLKRVDGIYVPVGGKAYKRKHETFKLGSKYFGHRICKW</sequence>
<dbReference type="AlphaFoldDB" id="A0A834Y596"/>
<organism evidence="1 2">
    <name type="scientific">Tetracentron sinense</name>
    <name type="common">Spur-leaf</name>
    <dbReference type="NCBI Taxonomy" id="13715"/>
    <lineage>
        <taxon>Eukaryota</taxon>
        <taxon>Viridiplantae</taxon>
        <taxon>Streptophyta</taxon>
        <taxon>Embryophyta</taxon>
        <taxon>Tracheophyta</taxon>
        <taxon>Spermatophyta</taxon>
        <taxon>Magnoliopsida</taxon>
        <taxon>Trochodendrales</taxon>
        <taxon>Trochodendraceae</taxon>
        <taxon>Tetracentron</taxon>
    </lineage>
</organism>
<evidence type="ECO:0000313" key="1">
    <source>
        <dbReference type="EMBL" id="KAF8364675.1"/>
    </source>
</evidence>
<dbReference type="EMBL" id="JABCRI010001343">
    <property type="protein sequence ID" value="KAF8364675.1"/>
    <property type="molecule type" value="Genomic_DNA"/>
</dbReference>
<dbReference type="Proteomes" id="UP000655225">
    <property type="component" value="Unassembled WGS sequence"/>
</dbReference>
<protein>
    <submittedName>
        <fullName evidence="1">Uncharacterized protein</fullName>
    </submittedName>
</protein>
<gene>
    <name evidence="1" type="ORF">HHK36_033355</name>
</gene>
<proteinExistence type="predicted"/>
<accession>A0A834Y596</accession>
<reference evidence="1 2" key="1">
    <citation type="submission" date="2020-04" db="EMBL/GenBank/DDBJ databases">
        <title>Plant Genome Project.</title>
        <authorList>
            <person name="Zhang R.-G."/>
        </authorList>
    </citation>
    <scope>NUCLEOTIDE SEQUENCE [LARGE SCALE GENOMIC DNA]</scope>
    <source>
        <strain evidence="1">YNK0</strain>
        <tissue evidence="1">Leaf</tissue>
    </source>
</reference>
<dbReference type="OrthoDB" id="10257049at2759"/>